<accession>A0ACA9P8Q0</accession>
<sequence length="311" mass="35418">AMNSQVCKSTKSTPYKLVFGQEPYAELSMISMLYQQNIIQEEDIPLENQLNNQTNLITNNERSSPLIENYIEVQSNIIDNDVKSPLKENYVEVQSNIIDVDERSSSLMENYIEVQSNIIDDDDLEDKNLSNNNVFSERMSQANYTDTDTLYEDLSSNNMPAEDLLSQTTNSSPIEGSSQASFNNHKSLRDAAIKHVKKNRQVIRNIMGKRHKTKRSLNLNPGDFVKIRVPNIDKQRIDRRALPYKWYPANELEPLGTNEYPALDIIPLGAFISLRNAATQQNLTRPLHATKKKPTIQDQATEQTTEQAIGQ</sequence>
<organism evidence="1 2">
    <name type="scientific">Cetraspora pellucida</name>
    <dbReference type="NCBI Taxonomy" id="1433469"/>
    <lineage>
        <taxon>Eukaryota</taxon>
        <taxon>Fungi</taxon>
        <taxon>Fungi incertae sedis</taxon>
        <taxon>Mucoromycota</taxon>
        <taxon>Glomeromycotina</taxon>
        <taxon>Glomeromycetes</taxon>
        <taxon>Diversisporales</taxon>
        <taxon>Gigasporaceae</taxon>
        <taxon>Cetraspora</taxon>
    </lineage>
</organism>
<protein>
    <submittedName>
        <fullName evidence="1">7977_t:CDS:1</fullName>
    </submittedName>
</protein>
<keyword evidence="2" id="KW-1185">Reference proteome</keyword>
<proteinExistence type="predicted"/>
<name>A0ACA9P8Q0_9GLOM</name>
<comment type="caution">
    <text evidence="1">The sequence shown here is derived from an EMBL/GenBank/DDBJ whole genome shotgun (WGS) entry which is preliminary data.</text>
</comment>
<feature type="non-terminal residue" evidence="1">
    <location>
        <position position="1"/>
    </location>
</feature>
<dbReference type="Proteomes" id="UP000789366">
    <property type="component" value="Unassembled WGS sequence"/>
</dbReference>
<dbReference type="EMBL" id="CAJVPW010022142">
    <property type="protein sequence ID" value="CAG8696295.1"/>
    <property type="molecule type" value="Genomic_DNA"/>
</dbReference>
<evidence type="ECO:0000313" key="2">
    <source>
        <dbReference type="Proteomes" id="UP000789366"/>
    </source>
</evidence>
<reference evidence="1" key="1">
    <citation type="submission" date="2021-06" db="EMBL/GenBank/DDBJ databases">
        <authorList>
            <person name="Kallberg Y."/>
            <person name="Tangrot J."/>
            <person name="Rosling A."/>
        </authorList>
    </citation>
    <scope>NUCLEOTIDE SEQUENCE</scope>
    <source>
        <strain evidence="1">28 12/20/2015</strain>
    </source>
</reference>
<feature type="non-terminal residue" evidence="1">
    <location>
        <position position="311"/>
    </location>
</feature>
<gene>
    <name evidence="1" type="ORF">SPELUC_LOCUS11036</name>
</gene>
<evidence type="ECO:0000313" key="1">
    <source>
        <dbReference type="EMBL" id="CAG8696295.1"/>
    </source>
</evidence>